<dbReference type="PANTHER" id="PTHR12428">
    <property type="entry name" value="OXA1"/>
    <property type="match status" value="1"/>
</dbReference>
<protein>
    <recommendedName>
        <fullName evidence="9">Membrane insertase YidC/Oxa/ALB C-terminal domain-containing protein</fullName>
    </recommendedName>
</protein>
<evidence type="ECO:0000313" key="10">
    <source>
        <dbReference type="EMBL" id="CAE0724648.1"/>
    </source>
</evidence>
<proteinExistence type="inferred from homology"/>
<comment type="similarity">
    <text evidence="5">Belongs to the OXA1/ALB3/YidC family.</text>
</comment>
<dbReference type="GO" id="GO:0032977">
    <property type="term" value="F:membrane insertase activity"/>
    <property type="evidence" value="ECO:0007669"/>
    <property type="project" value="InterPro"/>
</dbReference>
<gene>
    <name evidence="10" type="ORF">PAUS00366_LOCUS17405</name>
</gene>
<evidence type="ECO:0000256" key="8">
    <source>
        <dbReference type="SAM" id="SignalP"/>
    </source>
</evidence>
<organism evidence="10">
    <name type="scientific">Pseudo-nitzschia australis</name>
    <dbReference type="NCBI Taxonomy" id="44445"/>
    <lineage>
        <taxon>Eukaryota</taxon>
        <taxon>Sar</taxon>
        <taxon>Stramenopiles</taxon>
        <taxon>Ochrophyta</taxon>
        <taxon>Bacillariophyta</taxon>
        <taxon>Bacillariophyceae</taxon>
        <taxon>Bacillariophycidae</taxon>
        <taxon>Bacillariales</taxon>
        <taxon>Bacillariaceae</taxon>
        <taxon>Pseudo-nitzschia</taxon>
    </lineage>
</organism>
<feature type="chain" id="PRO_5031427155" description="Membrane insertase YidC/Oxa/ALB C-terminal domain-containing protein" evidence="8">
    <location>
        <begin position="22"/>
        <end position="444"/>
    </location>
</feature>
<comment type="subcellular location">
    <subcellularLocation>
        <location evidence="1 5">Membrane</location>
        <topology evidence="1 5">Multi-pass membrane protein</topology>
    </subcellularLocation>
</comment>
<keyword evidence="8" id="KW-0732">Signal</keyword>
<accession>A0A7S4EMW1</accession>
<evidence type="ECO:0000256" key="1">
    <source>
        <dbReference type="ARBA" id="ARBA00004141"/>
    </source>
</evidence>
<feature type="signal peptide" evidence="8">
    <location>
        <begin position="1"/>
        <end position="21"/>
    </location>
</feature>
<reference evidence="10" key="1">
    <citation type="submission" date="2021-01" db="EMBL/GenBank/DDBJ databases">
        <authorList>
            <person name="Corre E."/>
            <person name="Pelletier E."/>
            <person name="Niang G."/>
            <person name="Scheremetjew M."/>
            <person name="Finn R."/>
            <person name="Kale V."/>
            <person name="Holt S."/>
            <person name="Cochrane G."/>
            <person name="Meng A."/>
            <person name="Brown T."/>
            <person name="Cohen L."/>
        </authorList>
    </citation>
    <scope>NUCLEOTIDE SEQUENCE</scope>
    <source>
        <strain evidence="10">10249 10 AB</strain>
    </source>
</reference>
<feature type="region of interest" description="Disordered" evidence="6">
    <location>
        <begin position="357"/>
        <end position="444"/>
    </location>
</feature>
<name>A0A7S4EMW1_9STRA</name>
<evidence type="ECO:0000259" key="9">
    <source>
        <dbReference type="Pfam" id="PF02096"/>
    </source>
</evidence>
<evidence type="ECO:0000256" key="6">
    <source>
        <dbReference type="SAM" id="MobiDB-lite"/>
    </source>
</evidence>
<dbReference type="GO" id="GO:0016020">
    <property type="term" value="C:membrane"/>
    <property type="evidence" value="ECO:0007669"/>
    <property type="project" value="UniProtKB-SubCell"/>
</dbReference>
<dbReference type="GO" id="GO:0051205">
    <property type="term" value="P:protein insertion into membrane"/>
    <property type="evidence" value="ECO:0007669"/>
    <property type="project" value="TreeGrafter"/>
</dbReference>
<dbReference type="AlphaFoldDB" id="A0A7S4EMW1"/>
<evidence type="ECO:0000256" key="7">
    <source>
        <dbReference type="SAM" id="Phobius"/>
    </source>
</evidence>
<evidence type="ECO:0000256" key="5">
    <source>
        <dbReference type="RuleBase" id="RU003945"/>
    </source>
</evidence>
<sequence length="444" mass="47199">MKFFVGYLSLLLAVSEVNVDAFAPSKLAGMKPSSSTTARAFSPMDPSSLQELPHHAQSLSDFISTFSVADADVDAIATQATQIAATVDPTGAVGEVAAEAAKSNNGWFGFLTGPTMAFLEVIHNALVSVGVNSNSWGISIIALTMTIKLLTFPLTKAQLESTQKMQALQPTLKEVQAKYQSNPEVMNQKIAELYQTNNVNPLAGCIPSIVQIPVFIGLYRAVLDLANENVLDESFLWLPSLEGPTYGADPTKGSAWLFDNWVNGAPSLGWGETSAFLILPVFLVISQFASMELMAPKEQKDSQPAFLKVLPLMIGWFSLNVPSALCIYWVTNNIVTTATSLIIRNNLSMEPATITTPSSEATAAAPASPNVFTPPTIREKPAGFGSASPMASSGGVTPITSSGDVVDAEVVSEVVSDDAAEPTAASPGNNKKRGNKKKKKRRKN</sequence>
<feature type="compositionally biased region" description="Low complexity" evidence="6">
    <location>
        <begin position="357"/>
        <end position="369"/>
    </location>
</feature>
<feature type="transmembrane region" description="Helical" evidence="7">
    <location>
        <begin position="306"/>
        <end position="330"/>
    </location>
</feature>
<feature type="domain" description="Membrane insertase YidC/Oxa/ALB C-terminal" evidence="9">
    <location>
        <begin position="136"/>
        <end position="344"/>
    </location>
</feature>
<keyword evidence="4 7" id="KW-0472">Membrane</keyword>
<keyword evidence="3 7" id="KW-1133">Transmembrane helix</keyword>
<keyword evidence="2 5" id="KW-0812">Transmembrane</keyword>
<dbReference type="NCBIfam" id="TIGR03592">
    <property type="entry name" value="yidC_oxa1_cterm"/>
    <property type="match status" value="1"/>
</dbReference>
<dbReference type="EMBL" id="HBIX01025317">
    <property type="protein sequence ID" value="CAE0724648.1"/>
    <property type="molecule type" value="Transcribed_RNA"/>
</dbReference>
<feature type="compositionally biased region" description="Low complexity" evidence="6">
    <location>
        <begin position="401"/>
        <end position="414"/>
    </location>
</feature>
<evidence type="ECO:0000256" key="3">
    <source>
        <dbReference type="ARBA" id="ARBA00022989"/>
    </source>
</evidence>
<evidence type="ECO:0000256" key="4">
    <source>
        <dbReference type="ARBA" id="ARBA00023136"/>
    </source>
</evidence>
<dbReference type="InterPro" id="IPR028055">
    <property type="entry name" value="YidC/Oxa/ALB_C"/>
</dbReference>
<evidence type="ECO:0000256" key="2">
    <source>
        <dbReference type="ARBA" id="ARBA00022692"/>
    </source>
</evidence>
<dbReference type="PANTHER" id="PTHR12428:SF14">
    <property type="entry name" value="ALBINO3-LIKE PROTEIN 1, CHLOROPLASTIC"/>
    <property type="match status" value="1"/>
</dbReference>
<dbReference type="CDD" id="cd20070">
    <property type="entry name" value="5TM_YidC_Alb3"/>
    <property type="match status" value="1"/>
</dbReference>
<dbReference type="InterPro" id="IPR001708">
    <property type="entry name" value="YidC/ALB3/OXA1/COX18"/>
</dbReference>
<dbReference type="InterPro" id="IPR047196">
    <property type="entry name" value="YidC_ALB_C"/>
</dbReference>
<feature type="compositionally biased region" description="Polar residues" evidence="6">
    <location>
        <begin position="389"/>
        <end position="400"/>
    </location>
</feature>
<feature type="compositionally biased region" description="Basic residues" evidence="6">
    <location>
        <begin position="430"/>
        <end position="444"/>
    </location>
</feature>
<dbReference type="Pfam" id="PF02096">
    <property type="entry name" value="60KD_IMP"/>
    <property type="match status" value="1"/>
</dbReference>